<feature type="transmembrane region" description="Helical" evidence="6">
    <location>
        <begin position="198"/>
        <end position="216"/>
    </location>
</feature>
<dbReference type="InterPro" id="IPR036259">
    <property type="entry name" value="MFS_trans_sf"/>
</dbReference>
<evidence type="ECO:0000256" key="2">
    <source>
        <dbReference type="ARBA" id="ARBA00005982"/>
    </source>
</evidence>
<dbReference type="OrthoDB" id="8904098at2759"/>
<dbReference type="Gene3D" id="1.20.1250.20">
    <property type="entry name" value="MFS general substrate transporter like domains"/>
    <property type="match status" value="1"/>
</dbReference>
<evidence type="ECO:0000256" key="5">
    <source>
        <dbReference type="ARBA" id="ARBA00023136"/>
    </source>
</evidence>
<feature type="transmembrane region" description="Helical" evidence="6">
    <location>
        <begin position="222"/>
        <end position="243"/>
    </location>
</feature>
<feature type="transmembrane region" description="Helical" evidence="6">
    <location>
        <begin position="466"/>
        <end position="486"/>
    </location>
</feature>
<comment type="similarity">
    <text evidence="2">Belongs to the major facilitator superfamily. Proton-dependent oligopeptide transporter (POT/PTR) (TC 2.A.17) family.</text>
</comment>
<feature type="transmembrane region" description="Helical" evidence="6">
    <location>
        <begin position="436"/>
        <end position="454"/>
    </location>
</feature>
<dbReference type="Pfam" id="PF00854">
    <property type="entry name" value="PTR2"/>
    <property type="match status" value="1"/>
</dbReference>
<dbReference type="InterPro" id="IPR000109">
    <property type="entry name" value="POT_fam"/>
</dbReference>
<evidence type="ECO:0000256" key="6">
    <source>
        <dbReference type="SAM" id="Phobius"/>
    </source>
</evidence>
<evidence type="ECO:0000313" key="8">
    <source>
        <dbReference type="Proteomes" id="UP000799778"/>
    </source>
</evidence>
<dbReference type="GO" id="GO:0022857">
    <property type="term" value="F:transmembrane transporter activity"/>
    <property type="evidence" value="ECO:0007669"/>
    <property type="project" value="InterPro"/>
</dbReference>
<proteinExistence type="inferred from homology"/>
<feature type="transmembrane region" description="Helical" evidence="6">
    <location>
        <begin position="111"/>
        <end position="133"/>
    </location>
</feature>
<keyword evidence="3 6" id="KW-0812">Transmembrane</keyword>
<organism evidence="7 8">
    <name type="scientific">Aaosphaeria arxii CBS 175.79</name>
    <dbReference type="NCBI Taxonomy" id="1450172"/>
    <lineage>
        <taxon>Eukaryota</taxon>
        <taxon>Fungi</taxon>
        <taxon>Dikarya</taxon>
        <taxon>Ascomycota</taxon>
        <taxon>Pezizomycotina</taxon>
        <taxon>Dothideomycetes</taxon>
        <taxon>Pleosporomycetidae</taxon>
        <taxon>Pleosporales</taxon>
        <taxon>Pleosporales incertae sedis</taxon>
        <taxon>Aaosphaeria</taxon>
    </lineage>
</organism>
<dbReference type="Proteomes" id="UP000799778">
    <property type="component" value="Unassembled WGS sequence"/>
</dbReference>
<dbReference type="AlphaFoldDB" id="A0A6A5XJK0"/>
<dbReference type="SUPFAM" id="SSF103473">
    <property type="entry name" value="MFS general substrate transporter"/>
    <property type="match status" value="1"/>
</dbReference>
<feature type="transmembrane region" description="Helical" evidence="6">
    <location>
        <begin position="139"/>
        <end position="164"/>
    </location>
</feature>
<comment type="subcellular location">
    <subcellularLocation>
        <location evidence="1">Membrane</location>
        <topology evidence="1">Multi-pass membrane protein</topology>
    </subcellularLocation>
</comment>
<feature type="transmembrane region" description="Helical" evidence="6">
    <location>
        <begin position="492"/>
        <end position="516"/>
    </location>
</feature>
<keyword evidence="4 6" id="KW-1133">Transmembrane helix</keyword>
<dbReference type="GO" id="GO:0016020">
    <property type="term" value="C:membrane"/>
    <property type="evidence" value="ECO:0007669"/>
    <property type="project" value="UniProtKB-SubCell"/>
</dbReference>
<feature type="transmembrane region" description="Helical" evidence="6">
    <location>
        <begin position="343"/>
        <end position="367"/>
    </location>
</feature>
<evidence type="ECO:0000313" key="7">
    <source>
        <dbReference type="EMBL" id="KAF2013056.1"/>
    </source>
</evidence>
<feature type="transmembrane region" description="Helical" evidence="6">
    <location>
        <begin position="305"/>
        <end position="323"/>
    </location>
</feature>
<keyword evidence="8" id="KW-1185">Reference proteome</keyword>
<dbReference type="PANTHER" id="PTHR11654">
    <property type="entry name" value="OLIGOPEPTIDE TRANSPORTER-RELATED"/>
    <property type="match status" value="1"/>
</dbReference>
<sequence length="534" mass="58708">MEKSDNLGPELRVATIEEIRELLHEPSEIPITAWLLAFTGAAAQLARYSITIVWQNYLQNPRGDAQLPGALGLGQARATIIQNAFLFYQYLTPLPFAVVSDLWIGRYKAMLLSMGFLVVGYVVLVLTSLPTALDHGAGLGGLITTMALIGMGGGGISAVIYPFITDQIPDTTPRVKRNKNGELVVIDRKLAIQYVFNGYYWMVNIAALSSIPSTLMEKHIDFWAAYLLPTCIFATSIIPVIFFNKRLVKLPPQGNALPQAAQILLIACKSRFRLSAADPEEQAFRHNKVVPWTSSFVGEIRRGLGACRVLTCFVIFWLCYNQTTNNIVSQAGQMVQRGVSNDTIQAFNPLACIIMGPIIQSVVFPFLRRHRIPLGPIMRITLGFFFIASGIAYAAGIQQLIYDKGPCFRYALECPAATEESRKLPNNISVWLQTPLHALLAIGEILALVALNEFTYSEAPKDTKSVLQAFQVLSAAAGSALGMALGPVSKNPFLVVLFSCLAGTMTLTMIPFWIFFRRFDTGDSDTSSHQNSDD</sequence>
<dbReference type="RefSeq" id="XP_033381395.1">
    <property type="nucleotide sequence ID" value="XM_033531259.1"/>
</dbReference>
<dbReference type="GeneID" id="54288656"/>
<evidence type="ECO:0000256" key="4">
    <source>
        <dbReference type="ARBA" id="ARBA00022989"/>
    </source>
</evidence>
<evidence type="ECO:0000256" key="1">
    <source>
        <dbReference type="ARBA" id="ARBA00004141"/>
    </source>
</evidence>
<gene>
    <name evidence="7" type="ORF">BU24DRAFT_453321</name>
</gene>
<dbReference type="EMBL" id="ML978072">
    <property type="protein sequence ID" value="KAF2013056.1"/>
    <property type="molecule type" value="Genomic_DNA"/>
</dbReference>
<accession>A0A6A5XJK0</accession>
<keyword evidence="5 6" id="KW-0472">Membrane</keyword>
<protein>
    <submittedName>
        <fullName evidence="7">Oligopeptide transporter</fullName>
    </submittedName>
</protein>
<feature type="transmembrane region" description="Helical" evidence="6">
    <location>
        <begin position="379"/>
        <end position="402"/>
    </location>
</feature>
<reference evidence="7" key="1">
    <citation type="journal article" date="2020" name="Stud. Mycol.">
        <title>101 Dothideomycetes genomes: a test case for predicting lifestyles and emergence of pathogens.</title>
        <authorList>
            <person name="Haridas S."/>
            <person name="Albert R."/>
            <person name="Binder M."/>
            <person name="Bloem J."/>
            <person name="Labutti K."/>
            <person name="Salamov A."/>
            <person name="Andreopoulos B."/>
            <person name="Baker S."/>
            <person name="Barry K."/>
            <person name="Bills G."/>
            <person name="Bluhm B."/>
            <person name="Cannon C."/>
            <person name="Castanera R."/>
            <person name="Culley D."/>
            <person name="Daum C."/>
            <person name="Ezra D."/>
            <person name="Gonzalez J."/>
            <person name="Henrissat B."/>
            <person name="Kuo A."/>
            <person name="Liang C."/>
            <person name="Lipzen A."/>
            <person name="Lutzoni F."/>
            <person name="Magnuson J."/>
            <person name="Mondo S."/>
            <person name="Nolan M."/>
            <person name="Ohm R."/>
            <person name="Pangilinan J."/>
            <person name="Park H.-J."/>
            <person name="Ramirez L."/>
            <person name="Alfaro M."/>
            <person name="Sun H."/>
            <person name="Tritt A."/>
            <person name="Yoshinaga Y."/>
            <person name="Zwiers L.-H."/>
            <person name="Turgeon B."/>
            <person name="Goodwin S."/>
            <person name="Spatafora J."/>
            <person name="Crous P."/>
            <person name="Grigoriev I."/>
        </authorList>
    </citation>
    <scope>NUCLEOTIDE SEQUENCE</scope>
    <source>
        <strain evidence="7">CBS 175.79</strain>
    </source>
</reference>
<name>A0A6A5XJK0_9PLEO</name>
<evidence type="ECO:0000256" key="3">
    <source>
        <dbReference type="ARBA" id="ARBA00022692"/>
    </source>
</evidence>